<dbReference type="EMBL" id="GBBK01000510">
    <property type="protein sequence ID" value="JAC23972.1"/>
    <property type="molecule type" value="mRNA"/>
</dbReference>
<feature type="signal peptide" evidence="1">
    <location>
        <begin position="1"/>
        <end position="16"/>
    </location>
</feature>
<evidence type="ECO:0000256" key="1">
    <source>
        <dbReference type="SAM" id="SignalP"/>
    </source>
</evidence>
<name>A0A023FQC6_AMBCJ</name>
<dbReference type="AlphaFoldDB" id="A0A023FQC6"/>
<evidence type="ECO:0000313" key="2">
    <source>
        <dbReference type="EMBL" id="JAC23972.1"/>
    </source>
</evidence>
<sequence>MFLTLVAAACVFFTMGLDMSGSTQTIGSCPHPTTAVNKENIKFIGGHTDNCTCKLGDGKYGKYPDGTPCFDGHYHIGNCSKGVCQAPKSTYGCAGKNGSEPGSKVDHVLCTFECKNDQGKIEWAYSSDGTPCVNEDDPENKKNGTCKFKALENGKNETICVPNDQLHLFGC</sequence>
<reference evidence="2" key="1">
    <citation type="submission" date="2014-03" db="EMBL/GenBank/DDBJ databases">
        <title>The sialotranscriptome of Amblyomma triste, Amblyomma parvum and Amblyomma cajennense ticks, uncovered by 454-based RNA-seq.</title>
        <authorList>
            <person name="Garcia G.R."/>
            <person name="Gardinassi L.G."/>
            <person name="Ribeiro J.M."/>
            <person name="Anatriello E."/>
            <person name="Ferreira B.R."/>
            <person name="Moreira H.N."/>
            <person name="Mafra C."/>
            <person name="Olegario M.M."/>
            <person name="Szabo P.J."/>
            <person name="Miranda-Santos I.K."/>
            <person name="Maruyama S.R."/>
        </authorList>
    </citation>
    <scope>NUCLEOTIDE SEQUENCE</scope>
    <source>
        <strain evidence="2">Uberlandia</strain>
        <tissue evidence="2">Salivary glands</tissue>
    </source>
</reference>
<feature type="chain" id="PRO_5001520071" evidence="1">
    <location>
        <begin position="17"/>
        <end position="171"/>
    </location>
</feature>
<keyword evidence="1" id="KW-0732">Signal</keyword>
<protein>
    <submittedName>
        <fullName evidence="2">Putative secreted protein</fullName>
    </submittedName>
</protein>
<proteinExistence type="evidence at transcript level"/>
<accession>A0A023FQC6</accession>
<organism evidence="2">
    <name type="scientific">Amblyomma cajennense</name>
    <name type="common">Cayenne tick</name>
    <name type="synonym">Acarus cajennensis</name>
    <dbReference type="NCBI Taxonomy" id="34607"/>
    <lineage>
        <taxon>Eukaryota</taxon>
        <taxon>Metazoa</taxon>
        <taxon>Ecdysozoa</taxon>
        <taxon>Arthropoda</taxon>
        <taxon>Chelicerata</taxon>
        <taxon>Arachnida</taxon>
        <taxon>Acari</taxon>
        <taxon>Parasitiformes</taxon>
        <taxon>Ixodida</taxon>
        <taxon>Ixodoidea</taxon>
        <taxon>Ixodidae</taxon>
        <taxon>Amblyomminae</taxon>
        <taxon>Amblyomma</taxon>
    </lineage>
</organism>